<name>A0A917RGM2_9NOCA</name>
<dbReference type="PROSITE" id="PS00770">
    <property type="entry name" value="AA_TRANSFER_CLASS_4"/>
    <property type="match status" value="1"/>
</dbReference>
<dbReference type="GO" id="GO:0046394">
    <property type="term" value="P:carboxylic acid biosynthetic process"/>
    <property type="evidence" value="ECO:0007669"/>
    <property type="project" value="UniProtKB-ARBA"/>
</dbReference>
<dbReference type="PANTHER" id="PTHR42743">
    <property type="entry name" value="AMINO-ACID AMINOTRANSFERASE"/>
    <property type="match status" value="1"/>
</dbReference>
<reference evidence="6" key="1">
    <citation type="journal article" date="2014" name="Int. J. Syst. Evol. Microbiol.">
        <title>Complete genome sequence of Corynebacterium casei LMG S-19264T (=DSM 44701T), isolated from a smear-ripened cheese.</title>
        <authorList>
            <consortium name="US DOE Joint Genome Institute (JGI-PGF)"/>
            <person name="Walter F."/>
            <person name="Albersmeier A."/>
            <person name="Kalinowski J."/>
            <person name="Ruckert C."/>
        </authorList>
    </citation>
    <scope>NUCLEOTIDE SEQUENCE</scope>
    <source>
        <strain evidence="6">CGMCC 4.3508</strain>
    </source>
</reference>
<keyword evidence="7" id="KW-1185">Reference proteome</keyword>
<protein>
    <submittedName>
        <fullName evidence="6">Branched-chain amino acid aminotransferase</fullName>
    </submittedName>
</protein>
<dbReference type="Pfam" id="PF01063">
    <property type="entry name" value="Aminotran_4"/>
    <property type="match status" value="1"/>
</dbReference>
<evidence type="ECO:0000256" key="5">
    <source>
        <dbReference type="RuleBase" id="RU004516"/>
    </source>
</evidence>
<comment type="caution">
    <text evidence="6">The sequence shown here is derived from an EMBL/GenBank/DDBJ whole genome shotgun (WGS) entry which is preliminary data.</text>
</comment>
<dbReference type="InterPro" id="IPR036038">
    <property type="entry name" value="Aminotransferase-like"/>
</dbReference>
<dbReference type="GO" id="GO:0008652">
    <property type="term" value="P:amino acid biosynthetic process"/>
    <property type="evidence" value="ECO:0007669"/>
    <property type="project" value="UniProtKB-ARBA"/>
</dbReference>
<dbReference type="InterPro" id="IPR001544">
    <property type="entry name" value="Aminotrans_IV"/>
</dbReference>
<reference evidence="6" key="2">
    <citation type="submission" date="2020-09" db="EMBL/GenBank/DDBJ databases">
        <authorList>
            <person name="Sun Q."/>
            <person name="Zhou Y."/>
        </authorList>
    </citation>
    <scope>NUCLEOTIDE SEQUENCE</scope>
    <source>
        <strain evidence="6">CGMCC 4.3508</strain>
    </source>
</reference>
<keyword evidence="6" id="KW-0032">Aminotransferase</keyword>
<accession>A0A917RGM2</accession>
<dbReference type="RefSeq" id="WP_058854241.1">
    <property type="nucleotide sequence ID" value="NZ_BMMH01000003.1"/>
</dbReference>
<dbReference type="AlphaFoldDB" id="A0A917RGM2"/>
<evidence type="ECO:0000256" key="3">
    <source>
        <dbReference type="ARBA" id="ARBA00022898"/>
    </source>
</evidence>
<keyword evidence="6" id="KW-0808">Transferase</keyword>
<dbReference type="EMBL" id="BMMH01000003">
    <property type="protein sequence ID" value="GGL06892.1"/>
    <property type="molecule type" value="Genomic_DNA"/>
</dbReference>
<dbReference type="CDD" id="cd00449">
    <property type="entry name" value="PLPDE_IV"/>
    <property type="match status" value="1"/>
</dbReference>
<dbReference type="Gene3D" id="3.30.470.10">
    <property type="match status" value="1"/>
</dbReference>
<comment type="cofactor">
    <cofactor evidence="1 5">
        <name>pyridoxal 5'-phosphate</name>
        <dbReference type="ChEBI" id="CHEBI:597326"/>
    </cofactor>
</comment>
<evidence type="ECO:0000256" key="4">
    <source>
        <dbReference type="RuleBase" id="RU004106"/>
    </source>
</evidence>
<dbReference type="GO" id="GO:0008483">
    <property type="term" value="F:transaminase activity"/>
    <property type="evidence" value="ECO:0007669"/>
    <property type="project" value="UniProtKB-KW"/>
</dbReference>
<dbReference type="SUPFAM" id="SSF56752">
    <property type="entry name" value="D-aminoacid aminotransferase-like PLP-dependent enzymes"/>
    <property type="match status" value="1"/>
</dbReference>
<sequence>MSGLATAGAVAAIWLDGELVDPAEATLPVLSFGLHNAHCVFEGIRVHAGRAFAATEHAERLHTSATAIGMTLPWSVARIEAAIDTAVVAAGCAEAYVRPVAWRGAEMIGIDYSGTSVHLAVGVVRWPTPSGPRPPLRLEISRWQRPAPTMAPAQAKTSASYLVGSLALAQAHDNGYDDALLLDHRGYVAEATGANIFLVTKGELVTPVADTFLDGITRRTVLRLAERMEIPTRVARITLADLADADEVFLTGTASGVAPVAQIADTTYPTTRPRTRALAEAYLQLVHAHRTEETPRIPSA</sequence>
<keyword evidence="3 5" id="KW-0663">Pyridoxal phosphate</keyword>
<organism evidence="6 7">
    <name type="scientific">Nocardia jinanensis</name>
    <dbReference type="NCBI Taxonomy" id="382504"/>
    <lineage>
        <taxon>Bacteria</taxon>
        <taxon>Bacillati</taxon>
        <taxon>Actinomycetota</taxon>
        <taxon>Actinomycetes</taxon>
        <taxon>Mycobacteriales</taxon>
        <taxon>Nocardiaceae</taxon>
        <taxon>Nocardia</taxon>
    </lineage>
</organism>
<comment type="similarity">
    <text evidence="2 4">Belongs to the class-IV pyridoxal-phosphate-dependent aminotransferase family.</text>
</comment>
<dbReference type="InterPro" id="IPR018300">
    <property type="entry name" value="Aminotrans_IV_CS"/>
</dbReference>
<evidence type="ECO:0000256" key="1">
    <source>
        <dbReference type="ARBA" id="ARBA00001933"/>
    </source>
</evidence>
<evidence type="ECO:0000313" key="6">
    <source>
        <dbReference type="EMBL" id="GGL06892.1"/>
    </source>
</evidence>
<dbReference type="InterPro" id="IPR050571">
    <property type="entry name" value="Class-IV_PLP-Dep_Aminotrnsfr"/>
</dbReference>
<dbReference type="InterPro" id="IPR043132">
    <property type="entry name" value="BCAT-like_C"/>
</dbReference>
<dbReference type="PANTHER" id="PTHR42743:SF11">
    <property type="entry name" value="AMINODEOXYCHORISMATE LYASE"/>
    <property type="match status" value="1"/>
</dbReference>
<evidence type="ECO:0000313" key="7">
    <source>
        <dbReference type="Proteomes" id="UP000638263"/>
    </source>
</evidence>
<gene>
    <name evidence="6" type="ORF">GCM10011588_21630</name>
</gene>
<dbReference type="Gene3D" id="3.20.10.10">
    <property type="entry name" value="D-amino Acid Aminotransferase, subunit A, domain 2"/>
    <property type="match status" value="1"/>
</dbReference>
<dbReference type="InterPro" id="IPR043131">
    <property type="entry name" value="BCAT-like_N"/>
</dbReference>
<proteinExistence type="inferred from homology"/>
<evidence type="ECO:0000256" key="2">
    <source>
        <dbReference type="ARBA" id="ARBA00009320"/>
    </source>
</evidence>
<dbReference type="FunFam" id="3.20.10.10:FF:000002">
    <property type="entry name" value="D-alanine aminotransferase"/>
    <property type="match status" value="1"/>
</dbReference>
<dbReference type="Proteomes" id="UP000638263">
    <property type="component" value="Unassembled WGS sequence"/>
</dbReference>